<feature type="region of interest" description="Disordered" evidence="1">
    <location>
        <begin position="321"/>
        <end position="368"/>
    </location>
</feature>
<sequence length="379" mass="43120">MSEHSSSMEWRLEAFEIRPSLWRLVEEFVPETERLEIKEALGEDLVDETLDLQKEASTLLEIWQDYREETEKEAREQALKKHLSRLPEPPMIRENLKKEIKMFVEMLQQRAKEEGRNASSILSKEESNIVEYVFNNKASRPSSSSSRPSTAHSSRDGRQTPMRATPSSDGSRCTSSLSDHLESMNDKLNALEIDRITDNLRQLLVEEKEGLVGDIAFLQDCLMEESDYRDSITSSPDPEPTLRDLRDLGTKLEKELLHNEAGVITQHKRKLSESRRQFSLERKPSLTRRVSAGSESHVVPRPPLTPHDRHVHTVVANRTLTSKHSDASVLSRGQFSPSPPSSANQIRMTPSPPSSAKTSRPNSASRFRKMVVECRDSAR</sequence>
<feature type="region of interest" description="Disordered" evidence="1">
    <location>
        <begin position="267"/>
        <end position="309"/>
    </location>
</feature>
<proteinExistence type="predicted"/>
<protein>
    <recommendedName>
        <fullName evidence="4">Coiled-coil domain-containing protein 24</fullName>
    </recommendedName>
</protein>
<accession>A0ABN8MZJ7</accession>
<dbReference type="InterPro" id="IPR031367">
    <property type="entry name" value="CCDC24"/>
</dbReference>
<feature type="compositionally biased region" description="Polar residues" evidence="1">
    <location>
        <begin position="165"/>
        <end position="178"/>
    </location>
</feature>
<dbReference type="PANTHER" id="PTHR28601">
    <property type="entry name" value="COILED-COIL DOMAIN-CONTAINING PROTEIN 24"/>
    <property type="match status" value="1"/>
</dbReference>
<evidence type="ECO:0000313" key="3">
    <source>
        <dbReference type="Proteomes" id="UP001159405"/>
    </source>
</evidence>
<evidence type="ECO:0000256" key="1">
    <source>
        <dbReference type="SAM" id="MobiDB-lite"/>
    </source>
</evidence>
<evidence type="ECO:0008006" key="4">
    <source>
        <dbReference type="Google" id="ProtNLM"/>
    </source>
</evidence>
<dbReference type="Proteomes" id="UP001159405">
    <property type="component" value="Unassembled WGS sequence"/>
</dbReference>
<reference evidence="2 3" key="1">
    <citation type="submission" date="2022-05" db="EMBL/GenBank/DDBJ databases">
        <authorList>
            <consortium name="Genoscope - CEA"/>
            <person name="William W."/>
        </authorList>
    </citation>
    <scope>NUCLEOTIDE SEQUENCE [LARGE SCALE GENOMIC DNA]</scope>
</reference>
<keyword evidence="3" id="KW-1185">Reference proteome</keyword>
<dbReference type="Pfam" id="PF15669">
    <property type="entry name" value="CCDC24"/>
    <property type="match status" value="1"/>
</dbReference>
<feature type="compositionally biased region" description="Basic and acidic residues" evidence="1">
    <location>
        <begin position="271"/>
        <end position="284"/>
    </location>
</feature>
<comment type="caution">
    <text evidence="2">The sequence shown here is derived from an EMBL/GenBank/DDBJ whole genome shotgun (WGS) entry which is preliminary data.</text>
</comment>
<name>A0ABN8MZJ7_9CNID</name>
<evidence type="ECO:0000313" key="2">
    <source>
        <dbReference type="EMBL" id="CAH3036547.1"/>
    </source>
</evidence>
<dbReference type="EMBL" id="CALNXK010000004">
    <property type="protein sequence ID" value="CAH3036547.1"/>
    <property type="molecule type" value="Genomic_DNA"/>
</dbReference>
<organism evidence="2 3">
    <name type="scientific">Porites lobata</name>
    <dbReference type="NCBI Taxonomy" id="104759"/>
    <lineage>
        <taxon>Eukaryota</taxon>
        <taxon>Metazoa</taxon>
        <taxon>Cnidaria</taxon>
        <taxon>Anthozoa</taxon>
        <taxon>Hexacorallia</taxon>
        <taxon>Scleractinia</taxon>
        <taxon>Fungiina</taxon>
        <taxon>Poritidae</taxon>
        <taxon>Porites</taxon>
    </lineage>
</organism>
<dbReference type="PANTHER" id="PTHR28601:SF1">
    <property type="entry name" value="COILED-COIL DOMAIN-CONTAINING PROTEIN 24"/>
    <property type="match status" value="1"/>
</dbReference>
<feature type="compositionally biased region" description="Low complexity" evidence="1">
    <location>
        <begin position="138"/>
        <end position="152"/>
    </location>
</feature>
<feature type="region of interest" description="Disordered" evidence="1">
    <location>
        <begin position="135"/>
        <end position="180"/>
    </location>
</feature>
<gene>
    <name evidence="2" type="ORF">PLOB_00031044</name>
</gene>
<feature type="compositionally biased region" description="Polar residues" evidence="1">
    <location>
        <begin position="331"/>
        <end position="365"/>
    </location>
</feature>